<organism evidence="1 2">
    <name type="scientific">Candidatus Enterococcus wittei</name>
    <dbReference type="NCBI Taxonomy" id="1987383"/>
    <lineage>
        <taxon>Bacteria</taxon>
        <taxon>Bacillati</taxon>
        <taxon>Bacillota</taxon>
        <taxon>Bacilli</taxon>
        <taxon>Lactobacillales</taxon>
        <taxon>Enterococcaceae</taxon>
        <taxon>Enterococcus</taxon>
    </lineage>
</organism>
<proteinExistence type="predicted"/>
<accession>A0A2C9XQF3</accession>
<dbReference type="EMBL" id="NGMO01000001">
    <property type="protein sequence ID" value="OTP12425.1"/>
    <property type="molecule type" value="Genomic_DNA"/>
</dbReference>
<protein>
    <submittedName>
        <fullName evidence="1">Uncharacterized protein</fullName>
    </submittedName>
</protein>
<reference evidence="1 2" key="1">
    <citation type="submission" date="2017-05" db="EMBL/GenBank/DDBJ databases">
        <title>The Genome Sequence of Enterococcus sp. 10A9_DIV0425.</title>
        <authorList>
            <consortium name="The Broad Institute Genomics Platform"/>
            <consortium name="The Broad Institute Genomic Center for Infectious Diseases"/>
            <person name="Earl A."/>
            <person name="Manson A."/>
            <person name="Schwartman J."/>
            <person name="Gilmore M."/>
            <person name="Abouelleil A."/>
            <person name="Cao P."/>
            <person name="Chapman S."/>
            <person name="Cusick C."/>
            <person name="Shea T."/>
            <person name="Young S."/>
            <person name="Neafsey D."/>
            <person name="Nusbaum C."/>
            <person name="Birren B."/>
        </authorList>
    </citation>
    <scope>NUCLEOTIDE SEQUENCE [LARGE SCALE GENOMIC DNA]</scope>
    <source>
        <strain evidence="1 2">10A9_DIV0425</strain>
    </source>
</reference>
<sequence length="22" mass="2366">MPNGLYGGVRGVRIYAFGPLLD</sequence>
<dbReference type="Proteomes" id="UP000194933">
    <property type="component" value="Unassembled WGS sequence"/>
</dbReference>
<gene>
    <name evidence="1" type="ORF">A5844_000658</name>
</gene>
<keyword evidence="2" id="KW-1185">Reference proteome</keyword>
<evidence type="ECO:0000313" key="2">
    <source>
        <dbReference type="Proteomes" id="UP000194933"/>
    </source>
</evidence>
<comment type="caution">
    <text evidence="1">The sequence shown here is derived from an EMBL/GenBank/DDBJ whole genome shotgun (WGS) entry which is preliminary data.</text>
</comment>
<evidence type="ECO:0000313" key="1">
    <source>
        <dbReference type="EMBL" id="OTP12425.1"/>
    </source>
</evidence>
<name>A0A2C9XQF3_9ENTE</name>
<dbReference type="AlphaFoldDB" id="A0A2C9XQF3"/>
<feature type="non-terminal residue" evidence="1">
    <location>
        <position position="22"/>
    </location>
</feature>